<evidence type="ECO:0000256" key="8">
    <source>
        <dbReference type="ARBA" id="ARBA00023136"/>
    </source>
</evidence>
<keyword evidence="9" id="KW-0325">Glycoprotein</keyword>
<evidence type="ECO:0000256" key="5">
    <source>
        <dbReference type="ARBA" id="ARBA00022968"/>
    </source>
</evidence>
<dbReference type="InterPro" id="IPR027417">
    <property type="entry name" value="P-loop_NTPase"/>
</dbReference>
<keyword evidence="6" id="KW-1133">Transmembrane helix</keyword>
<keyword evidence="11" id="KW-1185">Reference proteome</keyword>
<keyword evidence="3" id="KW-0808">Transferase</keyword>
<evidence type="ECO:0000256" key="1">
    <source>
        <dbReference type="ARBA" id="ARBA00004323"/>
    </source>
</evidence>
<evidence type="ECO:0000313" key="10">
    <source>
        <dbReference type="EMBL" id="KAG7165456.1"/>
    </source>
</evidence>
<keyword evidence="7" id="KW-0333">Golgi apparatus</keyword>
<dbReference type="GO" id="GO:0000139">
    <property type="term" value="C:Golgi membrane"/>
    <property type="evidence" value="ECO:0007669"/>
    <property type="project" value="UniProtKB-SubCell"/>
</dbReference>
<comment type="similarity">
    <text evidence="2">Belongs to the galactose-3-O-sulfotransferase family.</text>
</comment>
<evidence type="ECO:0000256" key="2">
    <source>
        <dbReference type="ARBA" id="ARBA00008124"/>
    </source>
</evidence>
<dbReference type="PANTHER" id="PTHR14647:SF87">
    <property type="entry name" value="PUTATIVE-RELATED"/>
    <property type="match status" value="1"/>
</dbReference>
<evidence type="ECO:0000256" key="3">
    <source>
        <dbReference type="ARBA" id="ARBA00022679"/>
    </source>
</evidence>
<keyword evidence="4" id="KW-0812">Transmembrane</keyword>
<dbReference type="GO" id="GO:0009247">
    <property type="term" value="P:glycolipid biosynthetic process"/>
    <property type="evidence" value="ECO:0007669"/>
    <property type="project" value="InterPro"/>
</dbReference>
<organism evidence="10 11">
    <name type="scientific">Homarus americanus</name>
    <name type="common">American lobster</name>
    <dbReference type="NCBI Taxonomy" id="6706"/>
    <lineage>
        <taxon>Eukaryota</taxon>
        <taxon>Metazoa</taxon>
        <taxon>Ecdysozoa</taxon>
        <taxon>Arthropoda</taxon>
        <taxon>Crustacea</taxon>
        <taxon>Multicrustacea</taxon>
        <taxon>Malacostraca</taxon>
        <taxon>Eumalacostraca</taxon>
        <taxon>Eucarida</taxon>
        <taxon>Decapoda</taxon>
        <taxon>Pleocyemata</taxon>
        <taxon>Astacidea</taxon>
        <taxon>Nephropoidea</taxon>
        <taxon>Nephropidae</taxon>
        <taxon>Homarus</taxon>
    </lineage>
</organism>
<evidence type="ECO:0000256" key="9">
    <source>
        <dbReference type="ARBA" id="ARBA00023180"/>
    </source>
</evidence>
<dbReference type="AlphaFoldDB" id="A0A8J5MVS1"/>
<dbReference type="Proteomes" id="UP000747542">
    <property type="component" value="Unassembled WGS sequence"/>
</dbReference>
<dbReference type="GO" id="GO:0001733">
    <property type="term" value="F:galactosylceramide sulfotransferase activity"/>
    <property type="evidence" value="ECO:0007669"/>
    <property type="project" value="InterPro"/>
</dbReference>
<evidence type="ECO:0000256" key="6">
    <source>
        <dbReference type="ARBA" id="ARBA00022989"/>
    </source>
</evidence>
<dbReference type="EMBL" id="JAHLQT010024345">
    <property type="protein sequence ID" value="KAG7165456.1"/>
    <property type="molecule type" value="Genomic_DNA"/>
</dbReference>
<keyword evidence="5" id="KW-0735">Signal-anchor</keyword>
<dbReference type="Pfam" id="PF06990">
    <property type="entry name" value="Gal-3-0_sulfotr"/>
    <property type="match status" value="2"/>
</dbReference>
<evidence type="ECO:0000256" key="7">
    <source>
        <dbReference type="ARBA" id="ARBA00023034"/>
    </source>
</evidence>
<dbReference type="Gene3D" id="3.40.50.300">
    <property type="entry name" value="P-loop containing nucleotide triphosphate hydrolases"/>
    <property type="match status" value="1"/>
</dbReference>
<reference evidence="10" key="1">
    <citation type="journal article" date="2021" name="Sci. Adv.">
        <title>The American lobster genome reveals insights on longevity, neural, and immune adaptations.</title>
        <authorList>
            <person name="Polinski J.M."/>
            <person name="Zimin A.V."/>
            <person name="Clark K.F."/>
            <person name="Kohn A.B."/>
            <person name="Sadowski N."/>
            <person name="Timp W."/>
            <person name="Ptitsyn A."/>
            <person name="Khanna P."/>
            <person name="Romanova D.Y."/>
            <person name="Williams P."/>
            <person name="Greenwood S.J."/>
            <person name="Moroz L.L."/>
            <person name="Walt D.R."/>
            <person name="Bodnar A.G."/>
        </authorList>
    </citation>
    <scope>NUCLEOTIDE SEQUENCE</scope>
    <source>
        <strain evidence="10">GMGI-L3</strain>
    </source>
</reference>
<sequence length="182" mass="21645">MVNILFRYGLSHDLRFAFPHPKVNYFGDGRIPFHADMLKATPWSNNITINIFAIHTKWNHQQVQQVMPRDTIFFTIVREPVEQFISLFTYYELQKVQMADKQFHLVMVADRMEESLVLLSHLLCWDLQHLLVLKLNGCSDSVVVYVPISSATCHYYVEDELLFIKYLRERQFMEVYHSGYHQ</sequence>
<comment type="subcellular location">
    <subcellularLocation>
        <location evidence="1">Golgi apparatus membrane</location>
        <topology evidence="1">Single-pass type II membrane protein</topology>
    </subcellularLocation>
</comment>
<proteinExistence type="inferred from homology"/>
<keyword evidence="8" id="KW-0472">Membrane</keyword>
<name>A0A8J5MVS1_HOMAM</name>
<evidence type="ECO:0000256" key="4">
    <source>
        <dbReference type="ARBA" id="ARBA00022692"/>
    </source>
</evidence>
<dbReference type="InterPro" id="IPR009729">
    <property type="entry name" value="Gal-3-0_sulfotransfrase"/>
</dbReference>
<gene>
    <name evidence="10" type="primary">Gal3st1-L1</name>
    <name evidence="10" type="ORF">Hamer_G007298</name>
</gene>
<evidence type="ECO:0000313" key="11">
    <source>
        <dbReference type="Proteomes" id="UP000747542"/>
    </source>
</evidence>
<accession>A0A8J5MVS1</accession>
<comment type="caution">
    <text evidence="10">The sequence shown here is derived from an EMBL/GenBank/DDBJ whole genome shotgun (WGS) entry which is preliminary data.</text>
</comment>
<protein>
    <submittedName>
        <fullName evidence="10">Galactosylceramide sulfotransferase-like 1</fullName>
    </submittedName>
</protein>
<dbReference type="PANTHER" id="PTHR14647">
    <property type="entry name" value="GALACTOSE-3-O-SULFOTRANSFERASE"/>
    <property type="match status" value="1"/>
</dbReference>